<dbReference type="OrthoDB" id="6619319at2"/>
<comment type="caution">
    <text evidence="5">The sequence shown here is derived from an EMBL/GenBank/DDBJ whole genome shotgun (WGS) entry which is preliminary data.</text>
</comment>
<dbReference type="InterPro" id="IPR046335">
    <property type="entry name" value="LacI/GalR-like_sensor"/>
</dbReference>
<proteinExistence type="predicted"/>
<protein>
    <submittedName>
        <fullName evidence="5">LacI family transcriptional regulator</fullName>
    </submittedName>
</protein>
<dbReference type="GO" id="GO:0003700">
    <property type="term" value="F:DNA-binding transcription factor activity"/>
    <property type="evidence" value="ECO:0007669"/>
    <property type="project" value="TreeGrafter"/>
</dbReference>
<dbReference type="PANTHER" id="PTHR30146">
    <property type="entry name" value="LACI-RELATED TRANSCRIPTIONAL REPRESSOR"/>
    <property type="match status" value="1"/>
</dbReference>
<dbReference type="Gene3D" id="1.10.260.40">
    <property type="entry name" value="lambda repressor-like DNA-binding domains"/>
    <property type="match status" value="1"/>
</dbReference>
<dbReference type="SMART" id="SM00354">
    <property type="entry name" value="HTH_LACI"/>
    <property type="match status" value="1"/>
</dbReference>
<sequence>MKRVTLSQVAEHAGVSRATASLVVRGEGRISAETRARVQQTMQALGYVYHRGAAALREQRSGVVGLLVTQLSNPFHAAMAVHFEQTLAEAGYLTMLANTFDSPERERSLIRSMREMPVDALVHVPVSTPAHGEPEELPAGYWPDLALTRQPRVDTAWIGQNDVHGGTLAAEHLSRVHGCRRLVYLGGPSGASVRTERLQGVTNAIEAVGGELVADMAGHASVRGGLQLAEQWLESSIATDGVICHSDIIAFALMAACRQRTGHIPWPIIGFDGLEESALYDPPLTTVTVGPEEMGALAAQRILALLEQQDIPREQRLDPVLAVRASCGCSSATKGQTQVEL</sequence>
<evidence type="ECO:0000256" key="3">
    <source>
        <dbReference type="ARBA" id="ARBA00023163"/>
    </source>
</evidence>
<dbReference type="Pfam" id="PF00356">
    <property type="entry name" value="LacI"/>
    <property type="match status" value="1"/>
</dbReference>
<evidence type="ECO:0000313" key="6">
    <source>
        <dbReference type="Proteomes" id="UP000256334"/>
    </source>
</evidence>
<dbReference type="RefSeq" id="WP_115854027.1">
    <property type="nucleotide sequence ID" value="NZ_QRDJ01000007.1"/>
</dbReference>
<dbReference type="AlphaFoldDB" id="A0A3D9DVY6"/>
<dbReference type="PANTHER" id="PTHR30146:SF109">
    <property type="entry name" value="HTH-TYPE TRANSCRIPTIONAL REGULATOR GALS"/>
    <property type="match status" value="1"/>
</dbReference>
<evidence type="ECO:0000259" key="4">
    <source>
        <dbReference type="PROSITE" id="PS50932"/>
    </source>
</evidence>
<dbReference type="InterPro" id="IPR010982">
    <property type="entry name" value="Lambda_DNA-bd_dom_sf"/>
</dbReference>
<dbReference type="Proteomes" id="UP000256334">
    <property type="component" value="Unassembled WGS sequence"/>
</dbReference>
<reference evidence="5 6" key="1">
    <citation type="submission" date="2018-07" db="EMBL/GenBank/DDBJ databases">
        <title>Genomic Encyclopedia of Type Strains, Phase IV (KMG-IV): sequencing the most valuable type-strain genomes for metagenomic binning, comparative biology and taxonomic classification.</title>
        <authorList>
            <person name="Goeker M."/>
        </authorList>
    </citation>
    <scope>NUCLEOTIDE SEQUENCE [LARGE SCALE GENOMIC DNA]</scope>
    <source>
        <strain evidence="5 6">DSM 14324</strain>
    </source>
</reference>
<dbReference type="Gene3D" id="3.40.50.2300">
    <property type="match status" value="2"/>
</dbReference>
<evidence type="ECO:0000256" key="1">
    <source>
        <dbReference type="ARBA" id="ARBA00023015"/>
    </source>
</evidence>
<dbReference type="InterPro" id="IPR000843">
    <property type="entry name" value="HTH_LacI"/>
</dbReference>
<organism evidence="5 6">
    <name type="scientific">Kushneria indalinina DSM 14324</name>
    <dbReference type="NCBI Taxonomy" id="1122140"/>
    <lineage>
        <taxon>Bacteria</taxon>
        <taxon>Pseudomonadati</taxon>
        <taxon>Pseudomonadota</taxon>
        <taxon>Gammaproteobacteria</taxon>
        <taxon>Oceanospirillales</taxon>
        <taxon>Halomonadaceae</taxon>
        <taxon>Kushneria</taxon>
    </lineage>
</organism>
<name>A0A3D9DVY6_9GAMM</name>
<dbReference type="SUPFAM" id="SSF47413">
    <property type="entry name" value="lambda repressor-like DNA-binding domains"/>
    <property type="match status" value="1"/>
</dbReference>
<evidence type="ECO:0000313" key="5">
    <source>
        <dbReference type="EMBL" id="REC94940.1"/>
    </source>
</evidence>
<dbReference type="PROSITE" id="PS50932">
    <property type="entry name" value="HTH_LACI_2"/>
    <property type="match status" value="1"/>
</dbReference>
<dbReference type="GO" id="GO:0000976">
    <property type="term" value="F:transcription cis-regulatory region binding"/>
    <property type="evidence" value="ECO:0007669"/>
    <property type="project" value="TreeGrafter"/>
</dbReference>
<evidence type="ECO:0000256" key="2">
    <source>
        <dbReference type="ARBA" id="ARBA00023125"/>
    </source>
</evidence>
<accession>A0A3D9DVY6</accession>
<feature type="domain" description="HTH lacI-type" evidence="4">
    <location>
        <begin position="4"/>
        <end position="58"/>
    </location>
</feature>
<dbReference type="CDD" id="cd01392">
    <property type="entry name" value="HTH_LacI"/>
    <property type="match status" value="1"/>
</dbReference>
<gene>
    <name evidence="5" type="ORF">C8D72_1771</name>
</gene>
<dbReference type="InterPro" id="IPR028082">
    <property type="entry name" value="Peripla_BP_I"/>
</dbReference>
<dbReference type="Pfam" id="PF13377">
    <property type="entry name" value="Peripla_BP_3"/>
    <property type="match status" value="1"/>
</dbReference>
<keyword evidence="6" id="KW-1185">Reference proteome</keyword>
<dbReference type="SUPFAM" id="SSF53822">
    <property type="entry name" value="Periplasmic binding protein-like I"/>
    <property type="match status" value="1"/>
</dbReference>
<keyword evidence="1" id="KW-0805">Transcription regulation</keyword>
<keyword evidence="2" id="KW-0238">DNA-binding</keyword>
<dbReference type="EMBL" id="QRDJ01000007">
    <property type="protein sequence ID" value="REC94940.1"/>
    <property type="molecule type" value="Genomic_DNA"/>
</dbReference>
<keyword evidence="3" id="KW-0804">Transcription</keyword>